<evidence type="ECO:0000256" key="2">
    <source>
        <dbReference type="ARBA" id="ARBA00007639"/>
    </source>
</evidence>
<evidence type="ECO:0000259" key="5">
    <source>
        <dbReference type="Pfam" id="PF13407"/>
    </source>
</evidence>
<reference evidence="6 7" key="1">
    <citation type="submission" date="2018-03" db="EMBL/GenBank/DDBJ databases">
        <title>Bacteriophage NCPPB3778 and a type I-E CRISPR drive the evolution of the US Biological Select Agent, Rathayibacter toxicus.</title>
        <authorList>
            <person name="Davis E.W.II."/>
            <person name="Tabima J.F."/>
            <person name="Weisberg A.J."/>
            <person name="Dantas Lopes L."/>
            <person name="Wiseman M.S."/>
            <person name="Wiseman M.S."/>
            <person name="Pupko T."/>
            <person name="Belcher M.S."/>
            <person name="Sechler A.J."/>
            <person name="Tancos M.A."/>
            <person name="Schroeder B.K."/>
            <person name="Murray T.D."/>
            <person name="Luster D.G."/>
            <person name="Schneider W.L."/>
            <person name="Rogers E."/>
            <person name="Andreote F.D."/>
            <person name="Grunwald N.J."/>
            <person name="Putnam M.L."/>
            <person name="Chang J.H."/>
        </authorList>
    </citation>
    <scope>NUCLEOTIDE SEQUENCE [LARGE SCALE GENOMIC DNA]</scope>
    <source>
        <strain evidence="6 7">DSM 15932</strain>
    </source>
</reference>
<dbReference type="Pfam" id="PF13407">
    <property type="entry name" value="Peripla_BP_4"/>
    <property type="match status" value="1"/>
</dbReference>
<dbReference type="PANTHER" id="PTHR46847">
    <property type="entry name" value="D-ALLOSE-BINDING PERIPLASMIC PROTEIN-RELATED"/>
    <property type="match status" value="1"/>
</dbReference>
<comment type="subcellular location">
    <subcellularLocation>
        <location evidence="1">Cell envelope</location>
    </subcellularLocation>
</comment>
<gene>
    <name evidence="6" type="ORF">C1I64_06260</name>
</gene>
<proteinExistence type="inferred from homology"/>
<dbReference type="PANTHER" id="PTHR46847:SF1">
    <property type="entry name" value="D-ALLOSE-BINDING PERIPLASMIC PROTEIN-RELATED"/>
    <property type="match status" value="1"/>
</dbReference>
<dbReference type="CDD" id="cd06305">
    <property type="entry name" value="PBP1_methylthioribose_binding-like"/>
    <property type="match status" value="1"/>
</dbReference>
<dbReference type="InterPro" id="IPR028082">
    <property type="entry name" value="Peripla_BP_I"/>
</dbReference>
<sequence>MRFRSLTSAVALLAAATLVLTGCSLKEESSGANAANAAAAEATTAAASTADVPSLEGRTVGVAAKDIVHDFSRIVYQSVQDRVEALGGTVVATQAEAKDDKHVSDIENLVAQKPDAIIVILGDATTLAPALKEVHDAGIPLFTIDNVSEYSENNVTSDNWQIGSTLARTIAEDIGGSGQILVFNGFPGVAPCRIRYNELKLVLEDYPGISILQPELQDKYEGTIEDAKQQIGDALSRYPKGEISAIWSCWDTPQIGAAQAVDAAGRDEIKIYGVDADQGALDLIADPDSSYTATVAQQNLAIGAGSADNVARFLGGEADAVTPTTYFAPVLIDKANIAEKTAELGLGG</sequence>
<dbReference type="RefSeq" id="WP_127886586.1">
    <property type="nucleotide sequence ID" value="NZ_CP028137.1"/>
</dbReference>
<name>A0A3T0SZB6_9MICO</name>
<dbReference type="Proteomes" id="UP000285317">
    <property type="component" value="Chromosome"/>
</dbReference>
<dbReference type="AlphaFoldDB" id="A0A3T0SZB6"/>
<comment type="similarity">
    <text evidence="2">Belongs to the bacterial solute-binding protein 2 family.</text>
</comment>
<dbReference type="Gene3D" id="3.40.50.2300">
    <property type="match status" value="2"/>
</dbReference>
<evidence type="ECO:0000256" key="1">
    <source>
        <dbReference type="ARBA" id="ARBA00004196"/>
    </source>
</evidence>
<dbReference type="PROSITE" id="PS51257">
    <property type="entry name" value="PROKAR_LIPOPROTEIN"/>
    <property type="match status" value="1"/>
</dbReference>
<evidence type="ECO:0000256" key="3">
    <source>
        <dbReference type="ARBA" id="ARBA00022729"/>
    </source>
</evidence>
<evidence type="ECO:0000313" key="6">
    <source>
        <dbReference type="EMBL" id="AZZ51690.1"/>
    </source>
</evidence>
<evidence type="ECO:0000313" key="7">
    <source>
        <dbReference type="Proteomes" id="UP000285317"/>
    </source>
</evidence>
<feature type="chain" id="PRO_5039115939" evidence="4">
    <location>
        <begin position="22"/>
        <end position="348"/>
    </location>
</feature>
<feature type="domain" description="Periplasmic binding protein" evidence="5">
    <location>
        <begin position="60"/>
        <end position="317"/>
    </location>
</feature>
<organism evidence="6 7">
    <name type="scientific">Rathayibacter festucae DSM 15932</name>
    <dbReference type="NCBI Taxonomy" id="1328866"/>
    <lineage>
        <taxon>Bacteria</taxon>
        <taxon>Bacillati</taxon>
        <taxon>Actinomycetota</taxon>
        <taxon>Actinomycetes</taxon>
        <taxon>Micrococcales</taxon>
        <taxon>Microbacteriaceae</taxon>
        <taxon>Rathayibacter</taxon>
    </lineage>
</organism>
<keyword evidence="3 4" id="KW-0732">Signal</keyword>
<dbReference type="KEGG" id="rfs:C1I64_06260"/>
<feature type="signal peptide" evidence="4">
    <location>
        <begin position="1"/>
        <end position="21"/>
    </location>
</feature>
<accession>A0A3T0SZB6</accession>
<protein>
    <submittedName>
        <fullName evidence="6">Sugar ABC transporter substrate-binding protein</fullName>
    </submittedName>
</protein>
<dbReference type="InterPro" id="IPR025997">
    <property type="entry name" value="SBP_2_dom"/>
</dbReference>
<evidence type="ECO:0000256" key="4">
    <source>
        <dbReference type="SAM" id="SignalP"/>
    </source>
</evidence>
<dbReference type="EMBL" id="CP028137">
    <property type="protein sequence ID" value="AZZ51690.1"/>
    <property type="molecule type" value="Genomic_DNA"/>
</dbReference>
<dbReference type="GO" id="GO:0030246">
    <property type="term" value="F:carbohydrate binding"/>
    <property type="evidence" value="ECO:0007669"/>
    <property type="project" value="UniProtKB-ARBA"/>
</dbReference>
<dbReference type="SUPFAM" id="SSF53822">
    <property type="entry name" value="Periplasmic binding protein-like I"/>
    <property type="match status" value="1"/>
</dbReference>
<dbReference type="GO" id="GO:0030313">
    <property type="term" value="C:cell envelope"/>
    <property type="evidence" value="ECO:0007669"/>
    <property type="project" value="UniProtKB-SubCell"/>
</dbReference>